<evidence type="ECO:0000256" key="7">
    <source>
        <dbReference type="RuleBase" id="RU369099"/>
    </source>
</evidence>
<dbReference type="Pfam" id="PF07915">
    <property type="entry name" value="PRKCSH"/>
    <property type="match status" value="1"/>
</dbReference>
<feature type="signal peptide" evidence="9">
    <location>
        <begin position="1"/>
        <end position="17"/>
    </location>
</feature>
<evidence type="ECO:0000313" key="12">
    <source>
        <dbReference type="Proteomes" id="UP000054481"/>
    </source>
</evidence>
<feature type="chain" id="PRO_5002525911" description="Endoplasmic reticulum lectin" evidence="9">
    <location>
        <begin position="18"/>
        <end position="528"/>
    </location>
</feature>
<keyword evidence="7" id="KW-0472">Membrane</keyword>
<dbReference type="InterPro" id="IPR045149">
    <property type="entry name" value="OS-9-like"/>
</dbReference>
<dbReference type="Gene3D" id="2.70.130.10">
    <property type="entry name" value="Mannose-6-phosphate receptor binding domain"/>
    <property type="match status" value="1"/>
</dbReference>
<dbReference type="PANTHER" id="PTHR15414:SF0">
    <property type="entry name" value="ENDOPLASMIC RETICULUM LECTIN 1"/>
    <property type="match status" value="1"/>
</dbReference>
<comment type="subcellular location">
    <subcellularLocation>
        <location evidence="1 7">Endoplasmic reticulum membrane</location>
        <topology evidence="1 7">Peripheral membrane protein</topology>
        <orientation evidence="1 7">Lumenal side</orientation>
    </subcellularLocation>
</comment>
<dbReference type="GO" id="GO:0030246">
    <property type="term" value="F:carbohydrate binding"/>
    <property type="evidence" value="ECO:0007669"/>
    <property type="project" value="UniProtKB-UniRule"/>
</dbReference>
<dbReference type="GO" id="GO:0030970">
    <property type="term" value="P:retrograde protein transport, ER to cytosol"/>
    <property type="evidence" value="ECO:0007669"/>
    <property type="project" value="TreeGrafter"/>
</dbReference>
<evidence type="ECO:0000256" key="9">
    <source>
        <dbReference type="SAM" id="SignalP"/>
    </source>
</evidence>
<evidence type="ECO:0000256" key="5">
    <source>
        <dbReference type="ARBA" id="ARBA00022824"/>
    </source>
</evidence>
<comment type="similarity">
    <text evidence="2 7">Belongs to the OS-9 family.</text>
</comment>
<keyword evidence="3 9" id="KW-0732">Signal</keyword>
<dbReference type="PANTHER" id="PTHR15414">
    <property type="entry name" value="OS-9-RELATED"/>
    <property type="match status" value="1"/>
</dbReference>
<proteinExistence type="inferred from homology"/>
<comment type="function">
    <text evidence="7">Lectin involved in the quality control of the secretory pathway. As a member of the endoplasmic reticulum-associated degradation lumenal (ERAD-L) surveillance system, targets misfolded endoplasmic reticulum lumenal glycoproteins for degradation.</text>
</comment>
<feature type="compositionally biased region" description="Basic and acidic residues" evidence="8">
    <location>
        <begin position="478"/>
        <end position="528"/>
    </location>
</feature>
<reference evidence="11 12" key="1">
    <citation type="journal article" date="2014" name="Genome Biol. Evol.">
        <title>Comparative genomics and transcriptomics analyses reveal divergent lifestyle features of nematode endoparasitic fungus Hirsutella minnesotensis.</title>
        <authorList>
            <person name="Lai Y."/>
            <person name="Liu K."/>
            <person name="Zhang X."/>
            <person name="Zhang X."/>
            <person name="Li K."/>
            <person name="Wang N."/>
            <person name="Shu C."/>
            <person name="Wu Y."/>
            <person name="Wang C."/>
            <person name="Bushley K.E."/>
            <person name="Xiang M."/>
            <person name="Liu X."/>
        </authorList>
    </citation>
    <scope>NUCLEOTIDE SEQUENCE [LARGE SCALE GENOMIC DNA]</scope>
    <source>
        <strain evidence="11 12">3608</strain>
    </source>
</reference>
<evidence type="ECO:0000256" key="4">
    <source>
        <dbReference type="ARBA" id="ARBA00022734"/>
    </source>
</evidence>
<dbReference type="InterPro" id="IPR012913">
    <property type="entry name" value="OS9-like_dom"/>
</dbReference>
<feature type="region of interest" description="Disordered" evidence="8">
    <location>
        <begin position="59"/>
        <end position="82"/>
    </location>
</feature>
<dbReference type="AlphaFoldDB" id="A0A0F7ZMB8"/>
<dbReference type="OrthoDB" id="448954at2759"/>
<organism evidence="11 12">
    <name type="scientific">Hirsutella minnesotensis 3608</name>
    <dbReference type="NCBI Taxonomy" id="1043627"/>
    <lineage>
        <taxon>Eukaryota</taxon>
        <taxon>Fungi</taxon>
        <taxon>Dikarya</taxon>
        <taxon>Ascomycota</taxon>
        <taxon>Pezizomycotina</taxon>
        <taxon>Sordariomycetes</taxon>
        <taxon>Hypocreomycetidae</taxon>
        <taxon>Hypocreales</taxon>
        <taxon>Ophiocordycipitaceae</taxon>
        <taxon>Hirsutella</taxon>
    </lineage>
</organism>
<evidence type="ECO:0000256" key="1">
    <source>
        <dbReference type="ARBA" id="ARBA00004367"/>
    </source>
</evidence>
<dbReference type="Proteomes" id="UP000054481">
    <property type="component" value="Unassembled WGS sequence"/>
</dbReference>
<evidence type="ECO:0000256" key="2">
    <source>
        <dbReference type="ARBA" id="ARBA00009918"/>
    </source>
</evidence>
<gene>
    <name evidence="11" type="ORF">HIM_03447</name>
</gene>
<name>A0A0F7ZMB8_9HYPO</name>
<keyword evidence="12" id="KW-1185">Reference proteome</keyword>
<feature type="domain" description="MRH" evidence="10">
    <location>
        <begin position="148"/>
        <end position="288"/>
    </location>
</feature>
<dbReference type="PROSITE" id="PS51914">
    <property type="entry name" value="MRH"/>
    <property type="match status" value="1"/>
</dbReference>
<keyword evidence="6" id="KW-1015">Disulfide bond</keyword>
<protein>
    <recommendedName>
        <fullName evidence="7">Endoplasmic reticulum lectin</fullName>
    </recommendedName>
    <alternativeName>
        <fullName evidence="7">Protein OS-9 homolog</fullName>
    </alternativeName>
</protein>
<dbReference type="GO" id="GO:0005788">
    <property type="term" value="C:endoplasmic reticulum lumen"/>
    <property type="evidence" value="ECO:0007669"/>
    <property type="project" value="UniProtKB-UniRule"/>
</dbReference>
<dbReference type="GO" id="GO:0005789">
    <property type="term" value="C:endoplasmic reticulum membrane"/>
    <property type="evidence" value="ECO:0007669"/>
    <property type="project" value="UniProtKB-SubCell"/>
</dbReference>
<sequence length="528" mass="57434">MRRINLALLAAVQLCRARNPGFSIHDDLLAFPQYEVVFSDKLISSNDANALIQDGSRHPTYSADFSQPTAGDAREAAADEADGATDAPLSYTYEVMNMPPQRYLCSIPIIKPSPPENQTANELAKAEEARELSRAAQKGWALLANLEDSCLYYMSGWWSYSFCKNREIVQFHALSASANGQPPRKDPHTSEFVLGKVPMIPATAEHHTQRASSDSSSTPAELQVKGDQRYLVQKLEGGTVCDLTGRERTVEVQYHCVPNIKSDRIGWIKEVTICAYVMVVNTPSLCNDVAFLPPEETKANPISCQLISDGDGAAIPLLESAQSATKDVAAAAESSEASAGKDKSEKSEITIGGVVIGARKVLSTADEAGKPPVKLAPPRGFWAGQGIGDDGLVEVIVRAASKEDGGKVEAPSAEELKNLDIDPEVLEEMKEKLAQMAGDAGWQLEIVEMNGGRFRELRGTVDDGEEGDQGKDIQGGNKAKDKTRAKDKVRAKDRSRSREKSNPKAKNRDNSKDEDDHGSEERFFKDEL</sequence>
<dbReference type="InterPro" id="IPR009011">
    <property type="entry name" value="Man6P_isomerase_rcpt-bd_dom_sf"/>
</dbReference>
<evidence type="ECO:0000259" key="10">
    <source>
        <dbReference type="PROSITE" id="PS51914"/>
    </source>
</evidence>
<evidence type="ECO:0000256" key="8">
    <source>
        <dbReference type="SAM" id="MobiDB-lite"/>
    </source>
</evidence>
<keyword evidence="4 7" id="KW-0430">Lectin</keyword>
<dbReference type="EMBL" id="KQ030508">
    <property type="protein sequence ID" value="KJZ77126.1"/>
    <property type="molecule type" value="Genomic_DNA"/>
</dbReference>
<evidence type="ECO:0000256" key="3">
    <source>
        <dbReference type="ARBA" id="ARBA00022729"/>
    </source>
</evidence>
<dbReference type="InterPro" id="IPR044865">
    <property type="entry name" value="MRH_dom"/>
</dbReference>
<dbReference type="GO" id="GO:0030968">
    <property type="term" value="P:endoplasmic reticulum unfolded protein response"/>
    <property type="evidence" value="ECO:0007669"/>
    <property type="project" value="UniProtKB-UniRule"/>
</dbReference>
<accession>A0A0F7ZMB8</accession>
<keyword evidence="5 7" id="KW-0256">Endoplasmic reticulum</keyword>
<evidence type="ECO:0000313" key="11">
    <source>
        <dbReference type="EMBL" id="KJZ77126.1"/>
    </source>
</evidence>
<evidence type="ECO:0000256" key="6">
    <source>
        <dbReference type="ARBA" id="ARBA00023157"/>
    </source>
</evidence>
<feature type="region of interest" description="Disordered" evidence="8">
    <location>
        <begin position="458"/>
        <end position="528"/>
    </location>
</feature>